<proteinExistence type="predicted"/>
<feature type="domain" description="N-acetyltransferase" evidence="1">
    <location>
        <begin position="5"/>
        <end position="209"/>
    </location>
</feature>
<evidence type="ECO:0000259" key="1">
    <source>
        <dbReference type="PROSITE" id="PS51186"/>
    </source>
</evidence>
<dbReference type="InterPro" id="IPR016181">
    <property type="entry name" value="Acyl_CoA_acyltransferase"/>
</dbReference>
<name>A0ABR3ER94_9AGAR</name>
<dbReference type="Proteomes" id="UP001465976">
    <property type="component" value="Unassembled WGS sequence"/>
</dbReference>
<dbReference type="PANTHER" id="PTHR42791">
    <property type="entry name" value="GNAT FAMILY ACETYLTRANSFERASE"/>
    <property type="match status" value="1"/>
</dbReference>
<keyword evidence="3" id="KW-1185">Reference proteome</keyword>
<evidence type="ECO:0000313" key="2">
    <source>
        <dbReference type="EMBL" id="KAL0565424.1"/>
    </source>
</evidence>
<comment type="caution">
    <text evidence="2">The sequence shown here is derived from an EMBL/GenBank/DDBJ whole genome shotgun (WGS) entry which is preliminary data.</text>
</comment>
<dbReference type="Gene3D" id="3.40.630.30">
    <property type="match status" value="1"/>
</dbReference>
<protein>
    <recommendedName>
        <fullName evidence="1">N-acetyltransferase domain-containing protein</fullName>
    </recommendedName>
</protein>
<organism evidence="2 3">
    <name type="scientific">Marasmius crinis-equi</name>
    <dbReference type="NCBI Taxonomy" id="585013"/>
    <lineage>
        <taxon>Eukaryota</taxon>
        <taxon>Fungi</taxon>
        <taxon>Dikarya</taxon>
        <taxon>Basidiomycota</taxon>
        <taxon>Agaricomycotina</taxon>
        <taxon>Agaricomycetes</taxon>
        <taxon>Agaricomycetidae</taxon>
        <taxon>Agaricales</taxon>
        <taxon>Marasmiineae</taxon>
        <taxon>Marasmiaceae</taxon>
        <taxon>Marasmius</taxon>
    </lineage>
</organism>
<dbReference type="Pfam" id="PF00583">
    <property type="entry name" value="Acetyltransf_1"/>
    <property type="match status" value="1"/>
</dbReference>
<dbReference type="PANTHER" id="PTHR42791:SF1">
    <property type="entry name" value="N-ACETYLTRANSFERASE DOMAIN-CONTAINING PROTEIN"/>
    <property type="match status" value="1"/>
</dbReference>
<dbReference type="InterPro" id="IPR052523">
    <property type="entry name" value="Trichothecene_AcTrans"/>
</dbReference>
<evidence type="ECO:0000313" key="3">
    <source>
        <dbReference type="Proteomes" id="UP001465976"/>
    </source>
</evidence>
<dbReference type="PROSITE" id="PS51186">
    <property type="entry name" value="GNAT"/>
    <property type="match status" value="1"/>
</dbReference>
<reference evidence="2 3" key="1">
    <citation type="submission" date="2024-02" db="EMBL/GenBank/DDBJ databases">
        <title>A draft genome for the cacao thread blight pathogen Marasmius crinis-equi.</title>
        <authorList>
            <person name="Cohen S.P."/>
            <person name="Baruah I.K."/>
            <person name="Amoako-Attah I."/>
            <person name="Bukari Y."/>
            <person name="Meinhardt L.W."/>
            <person name="Bailey B.A."/>
        </authorList>
    </citation>
    <scope>NUCLEOTIDE SEQUENCE [LARGE SCALE GENOMIC DNA]</scope>
    <source>
        <strain evidence="2 3">GH-76</strain>
    </source>
</reference>
<sequence>MSNSIVLRPAEREDIARLADIADAAFQSDAHTKLKALASKPSAFRDGMYEALGIWRTHRKIDLIVAENQDNHELMGWVAWSRRGFPGDSDSSLPAITDEDSSTIERGKTIKDLEALTNASISSWSTRLMPPGSRCRYIVAISVDPASQSSGIGSRLVRWGTEKADGEPGVYCWVQSSMGGRPFFEKHGFAEVGRLELDLDEYSEGLRPSEGAESAGGAGATWGKYIWTYMRRDAIAQ</sequence>
<dbReference type="EMBL" id="JBAHYK010002270">
    <property type="protein sequence ID" value="KAL0565424.1"/>
    <property type="molecule type" value="Genomic_DNA"/>
</dbReference>
<dbReference type="SUPFAM" id="SSF55729">
    <property type="entry name" value="Acyl-CoA N-acyltransferases (Nat)"/>
    <property type="match status" value="1"/>
</dbReference>
<gene>
    <name evidence="2" type="ORF">V5O48_016598</name>
</gene>
<dbReference type="InterPro" id="IPR000182">
    <property type="entry name" value="GNAT_dom"/>
</dbReference>
<accession>A0ABR3ER94</accession>